<gene>
    <name evidence="1" type="ORF">S58_28020</name>
</gene>
<sequence length="97" mass="10058">MKSVTLVALSGSWFCSSLTSSVRKSLELSVVRDVSLDDEVDEVVAVDELAAETFMAETPALAANIGGTQHDHAVVKAFADQTAGAPNPGAQLVGRIS</sequence>
<reference evidence="1 2" key="1">
    <citation type="journal article" date="2013" name="Appl. Environ. Microbiol.">
        <title>Genome analysis suggests that the soil oligotrophic bacterium Agromonas oligotrophica (Bradyrhizobium oligotrophicum) is a nitrogen-fixing symbiont of Aeschynomene indica.</title>
        <authorList>
            <person name="Okubo T."/>
            <person name="Fukushima S."/>
            <person name="Itakura M."/>
            <person name="Oshima K."/>
            <person name="Longtonglang A."/>
            <person name="Teaumroong N."/>
            <person name="Mitsui H."/>
            <person name="Hattori M."/>
            <person name="Hattori R."/>
            <person name="Hattori T."/>
            <person name="Minamisawa K."/>
        </authorList>
    </citation>
    <scope>NUCLEOTIDE SEQUENCE [LARGE SCALE GENOMIC DNA]</scope>
    <source>
        <strain evidence="1 2">S58</strain>
    </source>
</reference>
<protein>
    <submittedName>
        <fullName evidence="1">Uncharacterized protein</fullName>
    </submittedName>
</protein>
<keyword evidence="2" id="KW-1185">Reference proteome</keyword>
<accession>M4Z5N7</accession>
<dbReference type="EMBL" id="AP012603">
    <property type="protein sequence ID" value="BAM88808.1"/>
    <property type="molecule type" value="Genomic_DNA"/>
</dbReference>
<name>M4Z5N7_9BRAD</name>
<dbReference type="KEGG" id="aol:S58_28020"/>
<organism evidence="1 2">
    <name type="scientific">Bradyrhizobium oligotrophicum S58</name>
    <dbReference type="NCBI Taxonomy" id="1245469"/>
    <lineage>
        <taxon>Bacteria</taxon>
        <taxon>Pseudomonadati</taxon>
        <taxon>Pseudomonadota</taxon>
        <taxon>Alphaproteobacteria</taxon>
        <taxon>Hyphomicrobiales</taxon>
        <taxon>Nitrobacteraceae</taxon>
        <taxon>Bradyrhizobium</taxon>
    </lineage>
</organism>
<dbReference type="AlphaFoldDB" id="M4Z5N7"/>
<proteinExistence type="predicted"/>
<dbReference type="HOGENOM" id="CLU_2341261_0_0_5"/>
<evidence type="ECO:0000313" key="2">
    <source>
        <dbReference type="Proteomes" id="UP000011841"/>
    </source>
</evidence>
<dbReference type="STRING" id="1245469.S58_28020"/>
<evidence type="ECO:0000313" key="1">
    <source>
        <dbReference type="EMBL" id="BAM88808.1"/>
    </source>
</evidence>
<dbReference type="Proteomes" id="UP000011841">
    <property type="component" value="Chromosome"/>
</dbReference>